<accession>A0A9W9IB03</accession>
<organism evidence="2 3">
    <name type="scientific">Penicillium capsulatum</name>
    <dbReference type="NCBI Taxonomy" id="69766"/>
    <lineage>
        <taxon>Eukaryota</taxon>
        <taxon>Fungi</taxon>
        <taxon>Dikarya</taxon>
        <taxon>Ascomycota</taxon>
        <taxon>Pezizomycotina</taxon>
        <taxon>Eurotiomycetes</taxon>
        <taxon>Eurotiomycetidae</taxon>
        <taxon>Eurotiales</taxon>
        <taxon>Aspergillaceae</taxon>
        <taxon>Penicillium</taxon>
    </lineage>
</organism>
<reference evidence="2" key="1">
    <citation type="submission" date="2022-11" db="EMBL/GenBank/DDBJ databases">
        <authorList>
            <person name="Petersen C."/>
        </authorList>
    </citation>
    <scope>NUCLEOTIDE SEQUENCE</scope>
    <source>
        <strain evidence="2">IBT 21917</strain>
    </source>
</reference>
<name>A0A9W9IB03_9EURO</name>
<proteinExistence type="predicted"/>
<evidence type="ECO:0000313" key="3">
    <source>
        <dbReference type="Proteomes" id="UP001146351"/>
    </source>
</evidence>
<keyword evidence="3" id="KW-1185">Reference proteome</keyword>
<reference evidence="2" key="2">
    <citation type="journal article" date="2023" name="IMA Fungus">
        <title>Comparative genomic study of the Penicillium genus elucidates a diverse pangenome and 15 lateral gene transfer events.</title>
        <authorList>
            <person name="Petersen C."/>
            <person name="Sorensen T."/>
            <person name="Nielsen M.R."/>
            <person name="Sondergaard T.E."/>
            <person name="Sorensen J.L."/>
            <person name="Fitzpatrick D.A."/>
            <person name="Frisvad J.C."/>
            <person name="Nielsen K.L."/>
        </authorList>
    </citation>
    <scope>NUCLEOTIDE SEQUENCE</scope>
    <source>
        <strain evidence="2">IBT 21917</strain>
    </source>
</reference>
<dbReference type="EMBL" id="JAPQKO010000003">
    <property type="protein sequence ID" value="KAJ5172130.1"/>
    <property type="molecule type" value="Genomic_DNA"/>
</dbReference>
<dbReference type="InterPro" id="IPR003615">
    <property type="entry name" value="HNH_nuc"/>
</dbReference>
<evidence type="ECO:0000313" key="2">
    <source>
        <dbReference type="EMBL" id="KAJ5172130.1"/>
    </source>
</evidence>
<dbReference type="Proteomes" id="UP001146351">
    <property type="component" value="Unassembled WGS sequence"/>
</dbReference>
<feature type="domain" description="HNH nuclease" evidence="1">
    <location>
        <begin position="198"/>
        <end position="261"/>
    </location>
</feature>
<gene>
    <name evidence="2" type="ORF">N7492_004723</name>
</gene>
<evidence type="ECO:0000259" key="1">
    <source>
        <dbReference type="Pfam" id="PF13391"/>
    </source>
</evidence>
<dbReference type="OrthoDB" id="5386595at2759"/>
<dbReference type="Pfam" id="PF13391">
    <property type="entry name" value="HNH_2"/>
    <property type="match status" value="1"/>
</dbReference>
<protein>
    <recommendedName>
        <fullName evidence="1">HNH nuclease domain-containing protein</fullName>
    </recommendedName>
</protein>
<comment type="caution">
    <text evidence="2">The sequence shown here is derived from an EMBL/GenBank/DDBJ whole genome shotgun (WGS) entry which is preliminary data.</text>
</comment>
<sequence>MPDTPVPFLLPPFLVPERISSLVTPERRQAMREQQQRSVSAASRLSEASMSSAASTASNFLDAKIAALENETTYIACVKEGLTEAALAGNLKDPVLQRELAPLISQMRSTASTLSILKRQRSFLVEDLEDAVASKRQRLRQPSDDGLLERAYRDTIIPRVMNASAKQRAKPFDQRRFKKEVNRYYGLKEHCAKHMSWCQVLGLKIPKPNVKAAHIVPKSLIANEVAHIFGAGEVVLSDPRNALSLYSGIEGLLDEGVIAVVPIPGRMTAPTAWRCVVLDESKGEDDVYDHGNGVTTRVKDLDGRVLQFLNDNRPCRRYLYFRFIISYLQAKKLQLTDVTEKVEAKRFWPSEGAYLHKSTLKILARCVSGCELPDDLTENTFEDSIDPARDNQAGMIMAADLQDDQPATVGPDQSPDPREALIESLKEL</sequence>
<dbReference type="AlphaFoldDB" id="A0A9W9IB03"/>